<dbReference type="Proteomes" id="UP000008387">
    <property type="component" value="Chromosome"/>
</dbReference>
<gene>
    <name evidence="2" type="ordered locus">HBZC1_11470</name>
</gene>
<proteinExistence type="predicted"/>
<name>F8KTH5_HELBC</name>
<dbReference type="AlphaFoldDB" id="F8KTH5"/>
<dbReference type="EMBL" id="FR871757">
    <property type="protein sequence ID" value="CCB80133.1"/>
    <property type="molecule type" value="Genomic_DNA"/>
</dbReference>
<keyword evidence="1" id="KW-0175">Coiled coil</keyword>
<keyword evidence="3" id="KW-1185">Reference proteome</keyword>
<reference evidence="2 3" key="1">
    <citation type="journal article" date="2011" name="J. Bacteriol.">
        <title>Genome sequence of Helicobacter bizzozeronii strain CIII-1, an isolate from human gastric mucosa.</title>
        <authorList>
            <person name="Schott T."/>
            <person name="Rossi M."/>
            <person name="Hanninen M.L."/>
        </authorList>
    </citation>
    <scope>NUCLEOTIDE SEQUENCE [LARGE SCALE GENOMIC DNA]</scope>
    <source>
        <strain evidence="2 3">CIII-1</strain>
    </source>
</reference>
<evidence type="ECO:0000256" key="1">
    <source>
        <dbReference type="SAM" id="Coils"/>
    </source>
</evidence>
<dbReference type="STRING" id="1002804.HBZC1_11470"/>
<organism evidence="2 3">
    <name type="scientific">Helicobacter bizzozeronii (strain CIII-1)</name>
    <dbReference type="NCBI Taxonomy" id="1002804"/>
    <lineage>
        <taxon>Bacteria</taxon>
        <taxon>Pseudomonadati</taxon>
        <taxon>Campylobacterota</taxon>
        <taxon>Epsilonproteobacteria</taxon>
        <taxon>Campylobacterales</taxon>
        <taxon>Helicobacteraceae</taxon>
        <taxon>Helicobacter</taxon>
    </lineage>
</organism>
<dbReference type="KEGG" id="hbi:HBZC1_11470"/>
<accession>F8KTH5</accession>
<dbReference type="HOGENOM" id="CLU_189065_0_0_7"/>
<protein>
    <submittedName>
        <fullName evidence="2">Uncharacterized protein</fullName>
    </submittedName>
</protein>
<evidence type="ECO:0000313" key="2">
    <source>
        <dbReference type="EMBL" id="CCB80133.1"/>
    </source>
</evidence>
<feature type="coiled-coil region" evidence="1">
    <location>
        <begin position="38"/>
        <end position="72"/>
    </location>
</feature>
<sequence>MRMNWVDELKIALLENNTQKAFKLIESCPLMEQGCNDLETLECAKALIATTIERLQEEQQALGAQMRQLKAAQRFLEISAP</sequence>
<evidence type="ECO:0000313" key="3">
    <source>
        <dbReference type="Proteomes" id="UP000008387"/>
    </source>
</evidence>